<keyword evidence="2" id="KW-1185">Reference proteome</keyword>
<dbReference type="Proteomes" id="UP001163324">
    <property type="component" value="Chromosome 3"/>
</dbReference>
<evidence type="ECO:0000313" key="1">
    <source>
        <dbReference type="EMBL" id="KAI9902076.1"/>
    </source>
</evidence>
<evidence type="ECO:0000313" key="2">
    <source>
        <dbReference type="Proteomes" id="UP001163324"/>
    </source>
</evidence>
<accession>A0ACC0V854</accession>
<dbReference type="EMBL" id="CM047942">
    <property type="protein sequence ID" value="KAI9902076.1"/>
    <property type="molecule type" value="Genomic_DNA"/>
</dbReference>
<protein>
    <submittedName>
        <fullName evidence="1">Uncharacterized protein</fullName>
    </submittedName>
</protein>
<reference evidence="1" key="1">
    <citation type="submission" date="2022-10" db="EMBL/GenBank/DDBJ databases">
        <title>Complete Genome of Trichothecium roseum strain YXFP-22015, a Plant Pathogen Isolated from Citrus.</title>
        <authorList>
            <person name="Wang Y."/>
            <person name="Zhu L."/>
        </authorList>
    </citation>
    <scope>NUCLEOTIDE SEQUENCE</scope>
    <source>
        <strain evidence="1">YXFP-22015</strain>
    </source>
</reference>
<gene>
    <name evidence="1" type="ORF">N3K66_003893</name>
</gene>
<sequence length="239" mass="27993">MVRQIRPARVYKAVTEEMNNRLLERMETPEPPWYRVMYSVPPSETLTRPLPPQHRQPNPKNRKPKDLYKPQRLSYPEDRLRKTFYRDHPWELARPRVIIESDGKDYQTLDWSKGLRQRGVALSGECVVQRQLWLMENEGMTKQKAYDQTRREFYRLRQEEEIERHVAVEESRYVGGYFGKTRLDVGMQLENTEYENWKAWAAQELAAADAAKTDELGLEEDVVGVAEGAVPETAAPPTS</sequence>
<organism evidence="1 2">
    <name type="scientific">Trichothecium roseum</name>
    <dbReference type="NCBI Taxonomy" id="47278"/>
    <lineage>
        <taxon>Eukaryota</taxon>
        <taxon>Fungi</taxon>
        <taxon>Dikarya</taxon>
        <taxon>Ascomycota</taxon>
        <taxon>Pezizomycotina</taxon>
        <taxon>Sordariomycetes</taxon>
        <taxon>Hypocreomycetidae</taxon>
        <taxon>Hypocreales</taxon>
        <taxon>Hypocreales incertae sedis</taxon>
        <taxon>Trichothecium</taxon>
    </lineage>
</organism>
<proteinExistence type="predicted"/>
<name>A0ACC0V854_9HYPO</name>
<comment type="caution">
    <text evidence="1">The sequence shown here is derived from an EMBL/GenBank/DDBJ whole genome shotgun (WGS) entry which is preliminary data.</text>
</comment>